<dbReference type="Proteomes" id="UP000838412">
    <property type="component" value="Chromosome 17"/>
</dbReference>
<dbReference type="AlphaFoldDB" id="A0A8J9ZA71"/>
<name>A0A8J9ZA71_BRALA</name>
<proteinExistence type="predicted"/>
<organism evidence="2 3">
    <name type="scientific">Branchiostoma lanceolatum</name>
    <name type="common">Common lancelet</name>
    <name type="synonym">Amphioxus lanceolatum</name>
    <dbReference type="NCBI Taxonomy" id="7740"/>
    <lineage>
        <taxon>Eukaryota</taxon>
        <taxon>Metazoa</taxon>
        <taxon>Chordata</taxon>
        <taxon>Cephalochordata</taxon>
        <taxon>Leptocardii</taxon>
        <taxon>Amphioxiformes</taxon>
        <taxon>Branchiostomatidae</taxon>
        <taxon>Branchiostoma</taxon>
    </lineage>
</organism>
<reference evidence="2" key="1">
    <citation type="submission" date="2022-01" db="EMBL/GenBank/DDBJ databases">
        <authorList>
            <person name="Braso-Vives M."/>
        </authorList>
    </citation>
    <scope>NUCLEOTIDE SEQUENCE</scope>
</reference>
<gene>
    <name evidence="2" type="primary">Hypp8684</name>
    <name evidence="2" type="ORF">BLAG_LOCUS10757</name>
</gene>
<evidence type="ECO:0000313" key="3">
    <source>
        <dbReference type="Proteomes" id="UP000838412"/>
    </source>
</evidence>
<accession>A0A8J9ZA71</accession>
<feature type="region of interest" description="Disordered" evidence="1">
    <location>
        <begin position="503"/>
        <end position="572"/>
    </location>
</feature>
<protein>
    <submittedName>
        <fullName evidence="2">Hypp8684 protein</fullName>
    </submittedName>
</protein>
<evidence type="ECO:0000256" key="1">
    <source>
        <dbReference type="SAM" id="MobiDB-lite"/>
    </source>
</evidence>
<feature type="compositionally biased region" description="Polar residues" evidence="1">
    <location>
        <begin position="505"/>
        <end position="515"/>
    </location>
</feature>
<evidence type="ECO:0000313" key="2">
    <source>
        <dbReference type="EMBL" id="CAH1249761.1"/>
    </source>
</evidence>
<dbReference type="EMBL" id="OV696702">
    <property type="protein sequence ID" value="CAH1249761.1"/>
    <property type="molecule type" value="Genomic_DNA"/>
</dbReference>
<keyword evidence="3" id="KW-1185">Reference proteome</keyword>
<sequence length="572" mass="64449">MTVMNGADPEREDVIIPWCERFWFGKETFSVNLSGSEATLRLAAFAAKKNNNNAVTLVSTVFDPVSYGTKDEDSIQTNRTWAGEGTKNVTCILVTEKKVYKSYFFTSNREESLAANEQREESLTASKTIFNKTGDARVSDSSENSTIFLPAVFGNGTLTPTEMDISTVRTKVRPTDMYVTTITPIRPESGQDQHQTLILIISSLTMPVGTFMMMVIARYLVMKWRISRCHDDQNADDDSPNYCEISSSAVDPLARPVLSVRGWAMPIDTTVHVRDSAHVPDTHVGRALSPAAEEHVESHMPWTVPEDDYNINNPGYRHSSLPTDENPYWQIPDEYYGYENTARQANWRPSSLPLTLGVTYENVGQDETVERWQWQPSDLDAEDEDDDVFTFYAAEAEVALPAEIRSGTKHRHYENHVHMSKSLSYLRMAGEIEKAVGMAYGRQGKNTRLSKALRCLRETGEIEKKEGLIAYGRPTEQKSRDMVARGAYGTKPEYWKVASYGGRSVKSNTKNSPSYETEDRHDHASKSTGDVSKLYQESARVPRHRSWSQEMSSTVGTRKASLGKTTRRRFSV</sequence>